<keyword evidence="3" id="KW-0067">ATP-binding</keyword>
<dbReference type="Pfam" id="PF00211">
    <property type="entry name" value="Guanylate_cyc"/>
    <property type="match status" value="1"/>
</dbReference>
<feature type="domain" description="Protein kinase" evidence="5">
    <location>
        <begin position="18"/>
        <end position="307"/>
    </location>
</feature>
<evidence type="ECO:0000256" key="3">
    <source>
        <dbReference type="ARBA" id="ARBA00022840"/>
    </source>
</evidence>
<dbReference type="CDD" id="cd14014">
    <property type="entry name" value="STKc_PknB_like"/>
    <property type="match status" value="1"/>
</dbReference>
<dbReference type="SMART" id="SM00220">
    <property type="entry name" value="S_TKc"/>
    <property type="match status" value="1"/>
</dbReference>
<feature type="domain" description="Guanylate cyclase" evidence="6">
    <location>
        <begin position="346"/>
        <end position="478"/>
    </location>
</feature>
<dbReference type="SUPFAM" id="SSF56112">
    <property type="entry name" value="Protein kinase-like (PK-like)"/>
    <property type="match status" value="1"/>
</dbReference>
<name>A0A150S486_SORCE</name>
<comment type="caution">
    <text evidence="7">The sequence shown here is derived from an EMBL/GenBank/DDBJ whole genome shotgun (WGS) entry which is preliminary data.</text>
</comment>
<dbReference type="GO" id="GO:0005524">
    <property type="term" value="F:ATP binding"/>
    <property type="evidence" value="ECO:0007669"/>
    <property type="project" value="UniProtKB-KW"/>
</dbReference>
<evidence type="ECO:0000259" key="5">
    <source>
        <dbReference type="PROSITE" id="PS50011"/>
    </source>
</evidence>
<dbReference type="GO" id="GO:0009190">
    <property type="term" value="P:cyclic nucleotide biosynthetic process"/>
    <property type="evidence" value="ECO:0007669"/>
    <property type="project" value="InterPro"/>
</dbReference>
<evidence type="ECO:0000256" key="1">
    <source>
        <dbReference type="ARBA" id="ARBA00004167"/>
    </source>
</evidence>
<dbReference type="PROSITE" id="PS50011">
    <property type="entry name" value="PROTEIN_KINASE_DOM"/>
    <property type="match status" value="1"/>
</dbReference>
<reference evidence="7 8" key="1">
    <citation type="submission" date="2014-02" db="EMBL/GenBank/DDBJ databases">
        <title>The small core and large imbalanced accessory genome model reveals a collaborative survival strategy of Sorangium cellulosum strains in nature.</title>
        <authorList>
            <person name="Han K."/>
            <person name="Peng R."/>
            <person name="Blom J."/>
            <person name="Li Y.-Z."/>
        </authorList>
    </citation>
    <scope>NUCLEOTIDE SEQUENCE [LARGE SCALE GENOMIC DNA]</scope>
    <source>
        <strain evidence="7 8">So0011-07</strain>
    </source>
</reference>
<keyword evidence="7" id="KW-0808">Transferase</keyword>
<dbReference type="GO" id="GO:0004672">
    <property type="term" value="F:protein kinase activity"/>
    <property type="evidence" value="ECO:0007669"/>
    <property type="project" value="InterPro"/>
</dbReference>
<dbReference type="EMBL" id="JEMB01001491">
    <property type="protein sequence ID" value="KYF86908.1"/>
    <property type="molecule type" value="Genomic_DNA"/>
</dbReference>
<dbReference type="SUPFAM" id="SSF55073">
    <property type="entry name" value="Nucleotide cyclase"/>
    <property type="match status" value="1"/>
</dbReference>
<dbReference type="Gene3D" id="3.30.70.1230">
    <property type="entry name" value="Nucleotide cyclase"/>
    <property type="match status" value="1"/>
</dbReference>
<dbReference type="InterPro" id="IPR029787">
    <property type="entry name" value="Nucleotide_cyclase"/>
</dbReference>
<dbReference type="PANTHER" id="PTHR16305:SF28">
    <property type="entry name" value="GUANYLATE CYCLASE DOMAIN-CONTAINING PROTEIN"/>
    <property type="match status" value="1"/>
</dbReference>
<dbReference type="PROSITE" id="PS00108">
    <property type="entry name" value="PROTEIN_KINASE_ST"/>
    <property type="match status" value="1"/>
</dbReference>
<organism evidence="7 8">
    <name type="scientific">Sorangium cellulosum</name>
    <name type="common">Polyangium cellulosum</name>
    <dbReference type="NCBI Taxonomy" id="56"/>
    <lineage>
        <taxon>Bacteria</taxon>
        <taxon>Pseudomonadati</taxon>
        <taxon>Myxococcota</taxon>
        <taxon>Polyangia</taxon>
        <taxon>Polyangiales</taxon>
        <taxon>Polyangiaceae</taxon>
        <taxon>Sorangium</taxon>
    </lineage>
</organism>
<dbReference type="SMART" id="SM00044">
    <property type="entry name" value="CYCc"/>
    <property type="match status" value="1"/>
</dbReference>
<evidence type="ECO:0000313" key="8">
    <source>
        <dbReference type="Proteomes" id="UP000075635"/>
    </source>
</evidence>
<dbReference type="AlphaFoldDB" id="A0A150S486"/>
<dbReference type="Gene3D" id="3.30.200.20">
    <property type="entry name" value="Phosphorylase Kinase, domain 1"/>
    <property type="match status" value="1"/>
</dbReference>
<dbReference type="GO" id="GO:0005737">
    <property type="term" value="C:cytoplasm"/>
    <property type="evidence" value="ECO:0007669"/>
    <property type="project" value="TreeGrafter"/>
</dbReference>
<dbReference type="InterPro" id="IPR000719">
    <property type="entry name" value="Prot_kinase_dom"/>
</dbReference>
<feature type="compositionally biased region" description="Basic and acidic residues" evidence="4">
    <location>
        <begin position="657"/>
        <end position="674"/>
    </location>
</feature>
<dbReference type="InterPro" id="IPR041664">
    <property type="entry name" value="AAA_16"/>
</dbReference>
<feature type="non-terminal residue" evidence="7">
    <location>
        <position position="902"/>
    </location>
</feature>
<evidence type="ECO:0000313" key="7">
    <source>
        <dbReference type="EMBL" id="KYF86908.1"/>
    </source>
</evidence>
<dbReference type="GO" id="GO:0016020">
    <property type="term" value="C:membrane"/>
    <property type="evidence" value="ECO:0007669"/>
    <property type="project" value="UniProtKB-SubCell"/>
</dbReference>
<dbReference type="CDD" id="cd07302">
    <property type="entry name" value="CHD"/>
    <property type="match status" value="1"/>
</dbReference>
<dbReference type="PANTHER" id="PTHR16305">
    <property type="entry name" value="TESTICULAR SOLUBLE ADENYLYL CYCLASE"/>
    <property type="match status" value="1"/>
</dbReference>
<keyword evidence="2" id="KW-0547">Nucleotide-binding</keyword>
<dbReference type="InterPro" id="IPR008271">
    <property type="entry name" value="Ser/Thr_kinase_AS"/>
</dbReference>
<sequence>MQPTDPFGWVGATLDNKVAIESVAGEGGFGVVYRGVHLGFELPVAVKCLRIPPGVGAQERQRLLSQFRAEARLLHRLSRRTASIVQALDIGAATAPTGQWTPYIVMEWLEGETLAGDLRRRRAAGEEPRGVGDAIRLLAPAAGALAIAHEEKVSHRDVKPANLFLASSGSSTTLKILDFGIAKVLSEATLQGGLRSQPGTALSPFTPHYGAPEQFSGRFGATGPWTDVFAMALVLIEVASGQPGLAGDDVIQLYTAAVEESRRPSLAARGVSASPALEAVLSRALAPSPRLRFRDMGEMWAALTATLDAPASSSFPPASAGGEPPSWELQRTAPATPATGENRVCTVMFVDLAEAAALSARLAPEDVKEIVDRCFAAVKEQVEAMGGLVEELPGGDRAMALFGVPRATDNDAERAVHAALRVQGAIGRVALPRALRGARLSARIGITTGRVFAEPAGGGTRPRFTVLGEAVNTARSLQQTAPKGAIAIGRDTYRQVVNLFEVEPLAPIEVAGRSEVLPVYQVRGPVAFRPVMALSDFHGVDTRLVGRAAEMQRLTDALETTLSERRACIVTLVGPPGVGRSRVLAGLFASVILRREEDFVVMVAQSSPLLRSTSYGLIASMIRRRFGIAETDAPGVVMGKLRRGMRWLRMRGAQRTGGEEGEREGARGQETSPRHAFTEGIEPADLEDALRQVAAILGARSADETAPMGLDEAGNPARQRIFAAIARLLRFVADAAPIVILCDDIQWADGASLDLIDELLVRAEDLPVLAVCAARPELLERLPAWGQGKAGHLRVDLAPLARRHMEEMVRDWLRRVPGLSPSVVRTLADRAEGHPLTLAETLHLLVDAGVIEPRGEEPWVLREEQLGELELALPTTVQGIVQARLDRLEAEPRSMLAQAAVV</sequence>
<dbReference type="Pfam" id="PF00069">
    <property type="entry name" value="Pkinase"/>
    <property type="match status" value="1"/>
</dbReference>
<evidence type="ECO:0000256" key="2">
    <source>
        <dbReference type="ARBA" id="ARBA00022741"/>
    </source>
</evidence>
<comment type="subcellular location">
    <subcellularLocation>
        <location evidence="1">Membrane</location>
        <topology evidence="1">Single-pass membrane protein</topology>
    </subcellularLocation>
</comment>
<dbReference type="GO" id="GO:0004016">
    <property type="term" value="F:adenylate cyclase activity"/>
    <property type="evidence" value="ECO:0007669"/>
    <property type="project" value="UniProtKB-ARBA"/>
</dbReference>
<evidence type="ECO:0000259" key="6">
    <source>
        <dbReference type="PROSITE" id="PS50125"/>
    </source>
</evidence>
<dbReference type="Pfam" id="PF13191">
    <property type="entry name" value="AAA_16"/>
    <property type="match status" value="1"/>
</dbReference>
<gene>
    <name evidence="7" type="ORF">BE17_00780</name>
</gene>
<dbReference type="InterPro" id="IPR001054">
    <property type="entry name" value="A/G_cyclase"/>
</dbReference>
<proteinExistence type="predicted"/>
<feature type="region of interest" description="Disordered" evidence="4">
    <location>
        <begin position="652"/>
        <end position="674"/>
    </location>
</feature>
<dbReference type="SUPFAM" id="SSF52540">
    <property type="entry name" value="P-loop containing nucleoside triphosphate hydrolases"/>
    <property type="match status" value="1"/>
</dbReference>
<evidence type="ECO:0000256" key="4">
    <source>
        <dbReference type="SAM" id="MobiDB-lite"/>
    </source>
</evidence>
<protein>
    <submittedName>
        <fullName evidence="7">Protein kinase</fullName>
    </submittedName>
</protein>
<accession>A0A150S486</accession>
<keyword evidence="7" id="KW-0418">Kinase</keyword>
<dbReference type="GO" id="GO:0035556">
    <property type="term" value="P:intracellular signal transduction"/>
    <property type="evidence" value="ECO:0007669"/>
    <property type="project" value="InterPro"/>
</dbReference>
<dbReference type="InterPro" id="IPR011009">
    <property type="entry name" value="Kinase-like_dom_sf"/>
</dbReference>
<dbReference type="PROSITE" id="PS50125">
    <property type="entry name" value="GUANYLATE_CYCLASE_2"/>
    <property type="match status" value="1"/>
</dbReference>
<dbReference type="Gene3D" id="1.10.510.10">
    <property type="entry name" value="Transferase(Phosphotransferase) domain 1"/>
    <property type="match status" value="1"/>
</dbReference>
<dbReference type="Proteomes" id="UP000075635">
    <property type="component" value="Unassembled WGS sequence"/>
</dbReference>
<dbReference type="InterPro" id="IPR027417">
    <property type="entry name" value="P-loop_NTPase"/>
</dbReference>